<organism evidence="12">
    <name type="scientific">Serpula lacrymans var. lacrymans (strain S7.3)</name>
    <name type="common">Dry rot fungus</name>
    <dbReference type="NCBI Taxonomy" id="936435"/>
    <lineage>
        <taxon>Eukaryota</taxon>
        <taxon>Fungi</taxon>
        <taxon>Dikarya</taxon>
        <taxon>Basidiomycota</taxon>
        <taxon>Agaricomycotina</taxon>
        <taxon>Agaricomycetes</taxon>
        <taxon>Agaricomycetidae</taxon>
        <taxon>Boletales</taxon>
        <taxon>Coniophorineae</taxon>
        <taxon>Serpulaceae</taxon>
        <taxon>Serpula</taxon>
    </lineage>
</organism>
<dbReference type="InterPro" id="IPR001128">
    <property type="entry name" value="Cyt_P450"/>
</dbReference>
<dbReference type="InterPro" id="IPR012340">
    <property type="entry name" value="NA-bd_OB-fold"/>
</dbReference>
<dbReference type="CDD" id="cd11041">
    <property type="entry name" value="CYP503A1-like"/>
    <property type="match status" value="1"/>
</dbReference>
<dbReference type="PANTHER" id="PTHR46206">
    <property type="entry name" value="CYTOCHROME P450"/>
    <property type="match status" value="1"/>
</dbReference>
<dbReference type="GO" id="GO:1990904">
    <property type="term" value="C:ribonucleoprotein complex"/>
    <property type="evidence" value="ECO:0007669"/>
    <property type="project" value="UniProtKB-KW"/>
</dbReference>
<evidence type="ECO:0000256" key="8">
    <source>
        <dbReference type="ARBA" id="ARBA00023274"/>
    </source>
</evidence>
<dbReference type="EMBL" id="GL945474">
    <property type="protein sequence ID" value="EGO05195.1"/>
    <property type="molecule type" value="Genomic_DNA"/>
</dbReference>
<evidence type="ECO:0000256" key="10">
    <source>
        <dbReference type="RuleBase" id="RU000461"/>
    </source>
</evidence>
<dbReference type="GO" id="GO:0005506">
    <property type="term" value="F:iron ion binding"/>
    <property type="evidence" value="ECO:0007669"/>
    <property type="project" value="InterPro"/>
</dbReference>
<keyword evidence="10" id="KW-0503">Monooxygenase</keyword>
<keyword evidence="8" id="KW-0687">Ribonucleoprotein</keyword>
<proteinExistence type="inferred from homology"/>
<accession>F8PIF2</accession>
<comment type="similarity">
    <text evidence="2">Belongs to the universal ribosomal protein uS17 family.</text>
</comment>
<dbReference type="Gene3D" id="2.40.50.140">
    <property type="entry name" value="Nucleic acid-binding proteins"/>
    <property type="match status" value="1"/>
</dbReference>
<dbReference type="HOGENOM" id="CLU_022195_0_2_1"/>
<dbReference type="SUPFAM" id="SSF50249">
    <property type="entry name" value="Nucleic acid-binding proteins"/>
    <property type="match status" value="1"/>
</dbReference>
<keyword evidence="7 9" id="KW-0408">Iron</keyword>
<evidence type="ECO:0008006" key="13">
    <source>
        <dbReference type="Google" id="ProtNLM"/>
    </source>
</evidence>
<dbReference type="OMA" id="YHIAIVR"/>
<evidence type="ECO:0000313" key="12">
    <source>
        <dbReference type="Proteomes" id="UP000008063"/>
    </source>
</evidence>
<keyword evidence="12" id="KW-1185">Reference proteome</keyword>
<dbReference type="GO" id="GO:0003735">
    <property type="term" value="F:structural constituent of ribosome"/>
    <property type="evidence" value="ECO:0007669"/>
    <property type="project" value="InterPro"/>
</dbReference>
<evidence type="ECO:0000256" key="9">
    <source>
        <dbReference type="PIRSR" id="PIRSR602401-1"/>
    </source>
</evidence>
<evidence type="ECO:0000256" key="4">
    <source>
        <dbReference type="ARBA" id="ARBA00022723"/>
    </source>
</evidence>
<dbReference type="STRING" id="936435.F8PIF2"/>
<dbReference type="GO" id="GO:0020037">
    <property type="term" value="F:heme binding"/>
    <property type="evidence" value="ECO:0007669"/>
    <property type="project" value="InterPro"/>
</dbReference>
<evidence type="ECO:0000256" key="7">
    <source>
        <dbReference type="ARBA" id="ARBA00023004"/>
    </source>
</evidence>
<evidence type="ECO:0000256" key="3">
    <source>
        <dbReference type="ARBA" id="ARBA00010617"/>
    </source>
</evidence>
<feature type="binding site" description="axial binding residue" evidence="9">
    <location>
        <position position="411"/>
    </location>
    <ligand>
        <name>heme</name>
        <dbReference type="ChEBI" id="CHEBI:30413"/>
    </ligand>
    <ligandPart>
        <name>Fe</name>
        <dbReference type="ChEBI" id="CHEBI:18248"/>
    </ligandPart>
</feature>
<dbReference type="GO" id="GO:0004497">
    <property type="term" value="F:monooxygenase activity"/>
    <property type="evidence" value="ECO:0007669"/>
    <property type="project" value="UniProtKB-KW"/>
</dbReference>
<dbReference type="Gene3D" id="1.10.630.10">
    <property type="entry name" value="Cytochrome P450"/>
    <property type="match status" value="1"/>
</dbReference>
<keyword evidence="5" id="KW-0689">Ribosomal protein</keyword>
<keyword evidence="6 10" id="KW-0560">Oxidoreductase</keyword>
<evidence type="ECO:0000256" key="5">
    <source>
        <dbReference type="ARBA" id="ARBA00022980"/>
    </source>
</evidence>
<dbReference type="InterPro" id="IPR002401">
    <property type="entry name" value="Cyt_P450_E_grp-I"/>
</dbReference>
<dbReference type="Proteomes" id="UP000008063">
    <property type="component" value="Unassembled WGS sequence"/>
</dbReference>
<dbReference type="GO" id="GO:0016705">
    <property type="term" value="F:oxidoreductase activity, acting on paired donors, with incorporation or reduction of molecular oxygen"/>
    <property type="evidence" value="ECO:0007669"/>
    <property type="project" value="InterPro"/>
</dbReference>
<dbReference type="Pfam" id="PF00366">
    <property type="entry name" value="Ribosomal_S17"/>
    <property type="match status" value="1"/>
</dbReference>
<protein>
    <recommendedName>
        <fullName evidence="13">Cytochrome P450</fullName>
    </recommendedName>
</protein>
<dbReference type="PRINTS" id="PR00463">
    <property type="entry name" value="EP450I"/>
</dbReference>
<sequence length="595" mass="67267">MENLSLIIFGLASSAFIAIAVSKYVNRPNLDAIPTIGPSGTFSSYLGVWRYMFHASDMVQEGYIKYKGKAFKIPNVYKWRVIVSGPELIEELHKAPDNELSFLEAANDANNELMWLSYYILKSLKVEFTLGPEIHHNPYHIPIIRSQLTRNLGDIFSDIHDEMVTSFDDIIQVKDDGAFNGNRLFVGLPLCRDPDWIALNIQFAMDVFKGAITIDMFPQFMASVVAQFLTNLPRSIRRGIRHLQPVIEERKTYLKEYGDHWAEKPNDMLAWLMDEAEAEESTIRNLTMRILAVNSAAIHTSSKAFTHALLYLAASPQFVQPLREEVEAVLNKDGWSKSALTKMHKVDSFLKEIQRLEGFSYMVMGRKALRDYTFSDGTFIPAGTKGGEELRHRMVSTNLGYLPFGHGRHACPGRFFAENELKTMLAHIVVTYDVKLEKEGVRPANSTFFGTNMPNPKAQVQTYSTIRHGGFRGFILSASASPGCDIAQTHLSTARYHHIMPPMALTGVVSKVGFMNKTATVTVSRHIIHNITGKRIERSKKILTHDEKNILRLDDSVLIRNCPPISARKRFKLEKILKSPETKRELAHKAAELQP</sequence>
<dbReference type="CDD" id="cd00364">
    <property type="entry name" value="Ribosomal_uS17"/>
    <property type="match status" value="1"/>
</dbReference>
<dbReference type="GO" id="GO:0006412">
    <property type="term" value="P:translation"/>
    <property type="evidence" value="ECO:0007669"/>
    <property type="project" value="InterPro"/>
</dbReference>
<dbReference type="SUPFAM" id="SSF48264">
    <property type="entry name" value="Cytochrome P450"/>
    <property type="match status" value="1"/>
</dbReference>
<evidence type="ECO:0000313" key="11">
    <source>
        <dbReference type="EMBL" id="EGO05195.1"/>
    </source>
</evidence>
<dbReference type="AlphaFoldDB" id="F8PIF2"/>
<keyword evidence="9 10" id="KW-0349">Heme</keyword>
<dbReference type="OrthoDB" id="1844152at2759"/>
<comment type="similarity">
    <text evidence="3 10">Belongs to the cytochrome P450 family.</text>
</comment>
<reference evidence="12" key="1">
    <citation type="journal article" date="2011" name="Science">
        <title>The plant cell wall-decomposing machinery underlies the functional diversity of forest fungi.</title>
        <authorList>
            <person name="Eastwood D.C."/>
            <person name="Floudas D."/>
            <person name="Binder M."/>
            <person name="Majcherczyk A."/>
            <person name="Schneider P."/>
            <person name="Aerts A."/>
            <person name="Asiegbu F.O."/>
            <person name="Baker S.E."/>
            <person name="Barry K."/>
            <person name="Bendiksby M."/>
            <person name="Blumentritt M."/>
            <person name="Coutinho P.M."/>
            <person name="Cullen D."/>
            <person name="de Vries R.P."/>
            <person name="Gathman A."/>
            <person name="Goodell B."/>
            <person name="Henrissat B."/>
            <person name="Ihrmark K."/>
            <person name="Kauserud H."/>
            <person name="Kohler A."/>
            <person name="LaButti K."/>
            <person name="Lapidus A."/>
            <person name="Lavin J.L."/>
            <person name="Lee Y.-H."/>
            <person name="Lindquist E."/>
            <person name="Lilly W."/>
            <person name="Lucas S."/>
            <person name="Morin E."/>
            <person name="Murat C."/>
            <person name="Oguiza J.A."/>
            <person name="Park J."/>
            <person name="Pisabarro A.G."/>
            <person name="Riley R."/>
            <person name="Rosling A."/>
            <person name="Salamov A."/>
            <person name="Schmidt O."/>
            <person name="Schmutz J."/>
            <person name="Skrede I."/>
            <person name="Stenlid J."/>
            <person name="Wiebenga A."/>
            <person name="Xie X."/>
            <person name="Kuees U."/>
            <person name="Hibbett D.S."/>
            <person name="Hoffmeister D."/>
            <person name="Hoegberg N."/>
            <person name="Martin F."/>
            <person name="Grigoriev I.V."/>
            <person name="Watkinson S.C."/>
        </authorList>
    </citation>
    <scope>NUCLEOTIDE SEQUENCE [LARGE SCALE GENOMIC DNA]</scope>
    <source>
        <strain evidence="12">strain S7.3</strain>
    </source>
</reference>
<dbReference type="InterPro" id="IPR017972">
    <property type="entry name" value="Cyt_P450_CS"/>
</dbReference>
<dbReference type="GO" id="GO:0005840">
    <property type="term" value="C:ribosome"/>
    <property type="evidence" value="ECO:0007669"/>
    <property type="project" value="UniProtKB-KW"/>
</dbReference>
<evidence type="ECO:0000256" key="6">
    <source>
        <dbReference type="ARBA" id="ARBA00023002"/>
    </source>
</evidence>
<dbReference type="Pfam" id="PF00067">
    <property type="entry name" value="p450"/>
    <property type="match status" value="2"/>
</dbReference>
<evidence type="ECO:0000256" key="2">
    <source>
        <dbReference type="ARBA" id="ARBA00010254"/>
    </source>
</evidence>
<dbReference type="eggNOG" id="KOG0156">
    <property type="taxonomic scope" value="Eukaryota"/>
</dbReference>
<comment type="cofactor">
    <cofactor evidence="1 9">
        <name>heme</name>
        <dbReference type="ChEBI" id="CHEBI:30413"/>
    </cofactor>
</comment>
<dbReference type="PROSITE" id="PS00086">
    <property type="entry name" value="CYTOCHROME_P450"/>
    <property type="match status" value="1"/>
</dbReference>
<dbReference type="InterPro" id="IPR036396">
    <property type="entry name" value="Cyt_P450_sf"/>
</dbReference>
<dbReference type="InParanoid" id="F8PIF2"/>
<name>F8PIF2_SERL3</name>
<dbReference type="InterPro" id="IPR000266">
    <property type="entry name" value="Ribosomal_uS17"/>
</dbReference>
<gene>
    <name evidence="11" type="ORF">SERLA73DRAFT_157811</name>
</gene>
<keyword evidence="4 9" id="KW-0479">Metal-binding</keyword>
<evidence type="ECO:0000256" key="1">
    <source>
        <dbReference type="ARBA" id="ARBA00001971"/>
    </source>
</evidence>